<keyword evidence="1" id="KW-0175">Coiled coil</keyword>
<sequence length="64" mass="7918">MQAEVNQVIREKNDLLKERKDFMEHEIENNKELERNISAAERQALRLRQQLQEEERNQRRLQDE</sequence>
<dbReference type="EMBL" id="JAMKFB020000002">
    <property type="protein sequence ID" value="KAL0199881.1"/>
    <property type="molecule type" value="Genomic_DNA"/>
</dbReference>
<keyword evidence="3" id="KW-1185">Reference proteome</keyword>
<accession>A0ABD0RNI5</accession>
<organism evidence="2 3">
    <name type="scientific">Cirrhinus mrigala</name>
    <name type="common">Mrigala</name>
    <dbReference type="NCBI Taxonomy" id="683832"/>
    <lineage>
        <taxon>Eukaryota</taxon>
        <taxon>Metazoa</taxon>
        <taxon>Chordata</taxon>
        <taxon>Craniata</taxon>
        <taxon>Vertebrata</taxon>
        <taxon>Euteleostomi</taxon>
        <taxon>Actinopterygii</taxon>
        <taxon>Neopterygii</taxon>
        <taxon>Teleostei</taxon>
        <taxon>Ostariophysi</taxon>
        <taxon>Cypriniformes</taxon>
        <taxon>Cyprinidae</taxon>
        <taxon>Labeoninae</taxon>
        <taxon>Labeonini</taxon>
        <taxon>Cirrhinus</taxon>
    </lineage>
</organism>
<dbReference type="Proteomes" id="UP001529510">
    <property type="component" value="Unassembled WGS sequence"/>
</dbReference>
<evidence type="ECO:0000256" key="1">
    <source>
        <dbReference type="SAM" id="Coils"/>
    </source>
</evidence>
<dbReference type="AlphaFoldDB" id="A0ABD0RNI5"/>
<gene>
    <name evidence="2" type="ORF">M9458_003068</name>
</gene>
<evidence type="ECO:0000313" key="3">
    <source>
        <dbReference type="Proteomes" id="UP001529510"/>
    </source>
</evidence>
<feature type="coiled-coil region" evidence="1">
    <location>
        <begin position="6"/>
        <end position="64"/>
    </location>
</feature>
<comment type="caution">
    <text evidence="2">The sequence shown here is derived from an EMBL/GenBank/DDBJ whole genome shotgun (WGS) entry which is preliminary data.</text>
</comment>
<evidence type="ECO:0000313" key="2">
    <source>
        <dbReference type="EMBL" id="KAL0199881.1"/>
    </source>
</evidence>
<protein>
    <submittedName>
        <fullName evidence="2">Uncharacterized protein</fullName>
    </submittedName>
</protein>
<reference evidence="2 3" key="1">
    <citation type="submission" date="2024-05" db="EMBL/GenBank/DDBJ databases">
        <title>Genome sequencing and assembly of Indian major carp, Cirrhinus mrigala (Hamilton, 1822).</title>
        <authorList>
            <person name="Mohindra V."/>
            <person name="Chowdhury L.M."/>
            <person name="Lal K."/>
            <person name="Jena J.K."/>
        </authorList>
    </citation>
    <scope>NUCLEOTIDE SEQUENCE [LARGE SCALE GENOMIC DNA]</scope>
    <source>
        <strain evidence="2">CM1030</strain>
        <tissue evidence="2">Blood</tissue>
    </source>
</reference>
<name>A0ABD0RNI5_CIRMR</name>
<proteinExistence type="predicted"/>
<feature type="non-terminal residue" evidence="2">
    <location>
        <position position="64"/>
    </location>
</feature>